<reference evidence="2 3" key="1">
    <citation type="submission" date="2016-09" db="EMBL/GenBank/DDBJ databases">
        <title>Extensive genetic diversity and differential bi-allelic expression allows diatom success in the polar Southern Ocean.</title>
        <authorList>
            <consortium name="DOE Joint Genome Institute"/>
            <person name="Mock T."/>
            <person name="Otillar R.P."/>
            <person name="Strauss J."/>
            <person name="Dupont C."/>
            <person name="Frickenhaus S."/>
            <person name="Maumus F."/>
            <person name="Mcmullan M."/>
            <person name="Sanges R."/>
            <person name="Schmutz J."/>
            <person name="Toseland A."/>
            <person name="Valas R."/>
            <person name="Veluchamy A."/>
            <person name="Ward B.J."/>
            <person name="Allen A."/>
            <person name="Barry K."/>
            <person name="Falciatore A."/>
            <person name="Ferrante M."/>
            <person name="Fortunato A.E."/>
            <person name="Gloeckner G."/>
            <person name="Gruber A."/>
            <person name="Hipkin R."/>
            <person name="Janech M."/>
            <person name="Kroth P."/>
            <person name="Leese F."/>
            <person name="Lindquist E."/>
            <person name="Lyon B.R."/>
            <person name="Martin J."/>
            <person name="Mayer C."/>
            <person name="Parker M."/>
            <person name="Quesneville H."/>
            <person name="Raymond J."/>
            <person name="Uhlig C."/>
            <person name="Valentin K.U."/>
            <person name="Worden A.Z."/>
            <person name="Armbrust E.V."/>
            <person name="Bowler C."/>
            <person name="Green B."/>
            <person name="Moulton V."/>
            <person name="Van Oosterhout C."/>
            <person name="Grigoriev I."/>
        </authorList>
    </citation>
    <scope>NUCLEOTIDE SEQUENCE [LARGE SCALE GENOMIC DNA]</scope>
    <source>
        <strain evidence="2 3">CCMP1102</strain>
    </source>
</reference>
<dbReference type="Pfam" id="PF05721">
    <property type="entry name" value="PhyH"/>
    <property type="match status" value="1"/>
</dbReference>
<dbReference type="InParanoid" id="A0A1E7EM83"/>
<evidence type="ECO:0008006" key="4">
    <source>
        <dbReference type="Google" id="ProtNLM"/>
    </source>
</evidence>
<evidence type="ECO:0000313" key="2">
    <source>
        <dbReference type="EMBL" id="OEU07004.1"/>
    </source>
</evidence>
<evidence type="ECO:0000256" key="1">
    <source>
        <dbReference type="SAM" id="MobiDB-lite"/>
    </source>
</evidence>
<feature type="compositionally biased region" description="Low complexity" evidence="1">
    <location>
        <begin position="11"/>
        <end position="29"/>
    </location>
</feature>
<dbReference type="InterPro" id="IPR051961">
    <property type="entry name" value="Fungal_Metabolite_Diox"/>
</dbReference>
<dbReference type="AlphaFoldDB" id="A0A1E7EM83"/>
<proteinExistence type="predicted"/>
<dbReference type="InterPro" id="IPR008775">
    <property type="entry name" value="Phytyl_CoA_dOase-like"/>
</dbReference>
<dbReference type="EMBL" id="KV784394">
    <property type="protein sequence ID" value="OEU07004.1"/>
    <property type="molecule type" value="Genomic_DNA"/>
</dbReference>
<feature type="region of interest" description="Disordered" evidence="1">
    <location>
        <begin position="1"/>
        <end position="53"/>
    </location>
</feature>
<dbReference type="SUPFAM" id="SSF51197">
    <property type="entry name" value="Clavaminate synthase-like"/>
    <property type="match status" value="1"/>
</dbReference>
<protein>
    <recommendedName>
        <fullName evidence="4">PhyH-domain-containing protein</fullName>
    </recommendedName>
</protein>
<gene>
    <name evidence="2" type="ORF">FRACYDRAFT_229943</name>
</gene>
<dbReference type="KEGG" id="fcy:FRACYDRAFT_229943"/>
<dbReference type="PANTHER" id="PTHR37563">
    <property type="entry name" value="PHYTANOYL-COA DIOXYGENASE FAMILY PROTEIN (AFU_ORTHOLOGUE AFUA_2G03330)"/>
    <property type="match status" value="1"/>
</dbReference>
<sequence length="372" mass="41354">MERRANEEELLLLNTKSKSKSNNELMSPKIKPKPPKSGKGFGSTGSSNSDNDTIENRIAIEQCKILQRDGVIKISNVLSNELADELREYVLQQQLIASNVVEKASSDTVLKVSKSFYGVENSRTGRCDLQLSLLNGGYLSDGNENENDDESKQNPIQQHTIADTLNALLGSGSGVGTLRHIYENLVTRDGEFYELAAVITNPGSKRQQIHPDLPYQDKDGAPLYVVFLALQDITNEMGPTTFLLKTHNSKSHQIKQFLSNDIEVKNKQLLTIASQDNVKKSTLQKGDCVIFDARILHCGNANLSKEEGGNTRVLFNFSFRNPTVQGNLGYPGSIRPGYIKKMNLNDMINCLDKYNNNNNDDPFQEYGDGLLH</sequence>
<dbReference type="Gene3D" id="2.60.120.620">
    <property type="entry name" value="q2cbj1_9rhob like domain"/>
    <property type="match status" value="1"/>
</dbReference>
<dbReference type="OrthoDB" id="198655at2759"/>
<dbReference type="Proteomes" id="UP000095751">
    <property type="component" value="Unassembled WGS sequence"/>
</dbReference>
<evidence type="ECO:0000313" key="3">
    <source>
        <dbReference type="Proteomes" id="UP000095751"/>
    </source>
</evidence>
<name>A0A1E7EM83_9STRA</name>
<dbReference type="PANTHER" id="PTHR37563:SF2">
    <property type="entry name" value="PHYTANOYL-COA DIOXYGENASE FAMILY PROTEIN (AFU_ORTHOLOGUE AFUA_2G03330)"/>
    <property type="match status" value="1"/>
</dbReference>
<keyword evidence="3" id="KW-1185">Reference proteome</keyword>
<organism evidence="2 3">
    <name type="scientific">Fragilariopsis cylindrus CCMP1102</name>
    <dbReference type="NCBI Taxonomy" id="635003"/>
    <lineage>
        <taxon>Eukaryota</taxon>
        <taxon>Sar</taxon>
        <taxon>Stramenopiles</taxon>
        <taxon>Ochrophyta</taxon>
        <taxon>Bacillariophyta</taxon>
        <taxon>Bacillariophyceae</taxon>
        <taxon>Bacillariophycidae</taxon>
        <taxon>Bacillariales</taxon>
        <taxon>Bacillariaceae</taxon>
        <taxon>Fragilariopsis</taxon>
    </lineage>
</organism>
<accession>A0A1E7EM83</accession>